<dbReference type="OrthoDB" id="1442826at2"/>
<dbReference type="EMBL" id="SLUP01000005">
    <property type="protein sequence ID" value="TCL65663.1"/>
    <property type="molecule type" value="Genomic_DNA"/>
</dbReference>
<dbReference type="Proteomes" id="UP000295455">
    <property type="component" value="Unassembled WGS sequence"/>
</dbReference>
<evidence type="ECO:0000313" key="2">
    <source>
        <dbReference type="Proteomes" id="UP000295455"/>
    </source>
</evidence>
<dbReference type="AlphaFoldDB" id="A0A4R1RHV9"/>
<dbReference type="RefSeq" id="WP_132218063.1">
    <property type="nucleotide sequence ID" value="NZ_OX156936.1"/>
</dbReference>
<sequence>METVNYISHLNTILETFNNDERIKQGHITLYLAFFQLWNRKFFKETLTINRELIMERAKIKSKTTYHNHVRDLDAWGYLIYYPSYHPSRGSKIKITRACIKSGTTIGTQEVQNLDNSVPEPSQNLVSSYKLKTKENFNKLARPKNELVVLEFFKENNWPAIEGKKFYAYYETKNWKLSRGLNIQNWKENAKNFVEKGIIIKAKYTSPSSDYVDNLRKYDNSDKDYGIPL</sequence>
<evidence type="ECO:0000313" key="1">
    <source>
        <dbReference type="EMBL" id="TCL65663.1"/>
    </source>
</evidence>
<accession>A0A4R1RHV9</accession>
<gene>
    <name evidence="1" type="ORF">EV196_105329</name>
</gene>
<protein>
    <submittedName>
        <fullName evidence="1">Uncharacterized protein</fullName>
    </submittedName>
</protein>
<organism evidence="1 2">
    <name type="scientific">Mariniflexile fucanivorans</name>
    <dbReference type="NCBI Taxonomy" id="264023"/>
    <lineage>
        <taxon>Bacteria</taxon>
        <taxon>Pseudomonadati</taxon>
        <taxon>Bacteroidota</taxon>
        <taxon>Flavobacteriia</taxon>
        <taxon>Flavobacteriales</taxon>
        <taxon>Flavobacteriaceae</taxon>
        <taxon>Mariniflexile</taxon>
    </lineage>
</organism>
<reference evidence="1 2" key="1">
    <citation type="submission" date="2019-03" db="EMBL/GenBank/DDBJ databases">
        <title>Genomic Encyclopedia of Type Strains, Phase IV (KMG-IV): sequencing the most valuable type-strain genomes for metagenomic binning, comparative biology and taxonomic classification.</title>
        <authorList>
            <person name="Goeker M."/>
        </authorList>
    </citation>
    <scope>NUCLEOTIDE SEQUENCE [LARGE SCALE GENOMIC DNA]</scope>
    <source>
        <strain evidence="1 2">DSM 18792</strain>
    </source>
</reference>
<comment type="caution">
    <text evidence="1">The sequence shown here is derived from an EMBL/GenBank/DDBJ whole genome shotgun (WGS) entry which is preliminary data.</text>
</comment>
<name>A0A4R1RHV9_9FLAO</name>
<proteinExistence type="predicted"/>
<keyword evidence="2" id="KW-1185">Reference proteome</keyword>